<reference evidence="2" key="1">
    <citation type="submission" date="2023-06" db="EMBL/GenBank/DDBJ databases">
        <title>Multi-omics analyses reveal the molecular pathogenesis toolkit of Lasiodiplodia hormozganensis, a cross-kingdom pathogen.</title>
        <authorList>
            <person name="Felix C."/>
            <person name="Meneses R."/>
            <person name="Goncalves M.F.M."/>
            <person name="Tilleman L."/>
            <person name="Duarte A.S."/>
            <person name="Jorrin-Novo J.V."/>
            <person name="Van De Peer Y."/>
            <person name="Deforce D."/>
            <person name="Van Nieuwerburgh F."/>
            <person name="Esteves A.C."/>
            <person name="Alves A."/>
        </authorList>
    </citation>
    <scope>NUCLEOTIDE SEQUENCE</scope>
    <source>
        <strain evidence="2">CBS 339.90</strain>
    </source>
</reference>
<evidence type="ECO:0000313" key="2">
    <source>
        <dbReference type="EMBL" id="KAK0661959.1"/>
    </source>
</evidence>
<accession>A0AA39Z0K4</accession>
<proteinExistence type="predicted"/>
<sequence>MPRAAATCKVCPIRHKCYGDNDIGSSSKADSIGGAGEIKATDTTTSAPVARKTNWDPLYTPDMCLECARVCLTALKWEYEDVWRAIGQLSHLMSASALDARSALRLTKEMHKKSRLQRKNMADLSVLKRKLAMEIRVVTCRVMNADMAEEKRKEEEQEEEEHRRSVFDGEVVGVEEDGPLRMELEEMCGSAAVKSVRSAYDGSSPALERETLCPGELGQVRSYST</sequence>
<protein>
    <submittedName>
        <fullName evidence="2">Uncharacterized protein</fullName>
    </submittedName>
</protein>
<evidence type="ECO:0000256" key="1">
    <source>
        <dbReference type="SAM" id="MobiDB-lite"/>
    </source>
</evidence>
<evidence type="ECO:0000313" key="3">
    <source>
        <dbReference type="Proteomes" id="UP001175001"/>
    </source>
</evidence>
<organism evidence="2 3">
    <name type="scientific">Lasiodiplodia hormozganensis</name>
    <dbReference type="NCBI Taxonomy" id="869390"/>
    <lineage>
        <taxon>Eukaryota</taxon>
        <taxon>Fungi</taxon>
        <taxon>Dikarya</taxon>
        <taxon>Ascomycota</taxon>
        <taxon>Pezizomycotina</taxon>
        <taxon>Dothideomycetes</taxon>
        <taxon>Dothideomycetes incertae sedis</taxon>
        <taxon>Botryosphaeriales</taxon>
        <taxon>Botryosphaeriaceae</taxon>
        <taxon>Lasiodiplodia</taxon>
    </lineage>
</organism>
<dbReference type="AlphaFoldDB" id="A0AA39Z0K4"/>
<name>A0AA39Z0K4_9PEZI</name>
<feature type="region of interest" description="Disordered" evidence="1">
    <location>
        <begin position="202"/>
        <end position="225"/>
    </location>
</feature>
<gene>
    <name evidence="2" type="ORF">DIS24_g2297</name>
</gene>
<keyword evidence="3" id="KW-1185">Reference proteome</keyword>
<dbReference type="EMBL" id="JAUJDW010000007">
    <property type="protein sequence ID" value="KAK0661959.1"/>
    <property type="molecule type" value="Genomic_DNA"/>
</dbReference>
<comment type="caution">
    <text evidence="2">The sequence shown here is derived from an EMBL/GenBank/DDBJ whole genome shotgun (WGS) entry which is preliminary data.</text>
</comment>
<dbReference type="Proteomes" id="UP001175001">
    <property type="component" value="Unassembled WGS sequence"/>
</dbReference>